<keyword evidence="2" id="KW-1185">Reference proteome</keyword>
<dbReference type="EMBL" id="CP081303">
    <property type="protein sequence ID" value="QZE13854.1"/>
    <property type="molecule type" value="Genomic_DNA"/>
</dbReference>
<gene>
    <name evidence="1" type="ORF">K4L44_15090</name>
</gene>
<protein>
    <submittedName>
        <fullName evidence="1">DegT/DnrJ/EryC1/StrS family aminotransferase</fullName>
    </submittedName>
</protein>
<dbReference type="Proteomes" id="UP000826212">
    <property type="component" value="Chromosome"/>
</dbReference>
<keyword evidence="1" id="KW-0032">Aminotransferase</keyword>
<keyword evidence="1" id="KW-0808">Transferase</keyword>
<reference evidence="1" key="1">
    <citation type="submission" date="2021-08" db="EMBL/GenBank/DDBJ databases">
        <title>Novel anaerobic bacterium isolated from sea squirt in East Sea, Republic of Korea.</title>
        <authorList>
            <person name="Nguyen T.H."/>
            <person name="Li Z."/>
            <person name="Lee Y.-J."/>
            <person name="Ko J."/>
            <person name="Kim S.-G."/>
        </authorList>
    </citation>
    <scope>NUCLEOTIDE SEQUENCE</scope>
    <source>
        <strain evidence="1">KCTC 25031</strain>
    </source>
</reference>
<proteinExistence type="predicted"/>
<name>A0AC61NQZ7_9BACT</name>
<evidence type="ECO:0000313" key="1">
    <source>
        <dbReference type="EMBL" id="QZE13854.1"/>
    </source>
</evidence>
<sequence length="388" mass="43653">MIKKVPFCKVVCDGNELKYITEVIESGWLTTASKTTEFEKLFSKYVESKYACAVNSCTAALHLGLEALGVQRGDKVFVPSLTFTASAEVIRYLGADPVFLDVDYDTKLITPEILKQAVEENPDIKHLILVHYGGHPADLIREKGDGILDICRANNIKIIEDAAHAFPAKIGDKFVGNIGDVTCFSFYANKTITSGEGGMLTTNNEDIYKRVKTMRLHGINRDVWDRFTSDKPSWEYDVVAPGFKYNMPDVTAAIGLAQLERAEDLRLGRQKAVELYYKHLSGLDMVDLSKNTVPFEDHAWHLFTIVLNEKSKIGRNKFIEKLSEKGIGTSVHYKPVHLMTYYKEKYGVQSALSNTEKIWNGTVTLPLFPSMTEEEVIYVCDTIKEILK</sequence>
<accession>A0AC61NQZ7</accession>
<evidence type="ECO:0000313" key="2">
    <source>
        <dbReference type="Proteomes" id="UP000826212"/>
    </source>
</evidence>
<organism evidence="1 2">
    <name type="scientific">Halosquirtibacter laminarini</name>
    <dbReference type="NCBI Taxonomy" id="3374600"/>
    <lineage>
        <taxon>Bacteria</taxon>
        <taxon>Pseudomonadati</taxon>
        <taxon>Bacteroidota</taxon>
        <taxon>Bacteroidia</taxon>
        <taxon>Marinilabiliales</taxon>
        <taxon>Prolixibacteraceae</taxon>
        <taxon>Halosquirtibacter</taxon>
    </lineage>
</organism>